<reference evidence="1 2" key="1">
    <citation type="submission" date="2014-04" db="EMBL/GenBank/DDBJ databases">
        <authorList>
            <consortium name="DOE Joint Genome Institute"/>
            <person name="Kuo A."/>
            <person name="Kohler A."/>
            <person name="Jargeat P."/>
            <person name="Nagy L.G."/>
            <person name="Floudas D."/>
            <person name="Copeland A."/>
            <person name="Barry K.W."/>
            <person name="Cichocki N."/>
            <person name="Veneault-Fourrey C."/>
            <person name="LaButti K."/>
            <person name="Lindquist E.A."/>
            <person name="Lipzen A."/>
            <person name="Lundell T."/>
            <person name="Morin E."/>
            <person name="Murat C."/>
            <person name="Sun H."/>
            <person name="Tunlid A."/>
            <person name="Henrissat B."/>
            <person name="Grigoriev I.V."/>
            <person name="Hibbett D.S."/>
            <person name="Martin F."/>
            <person name="Nordberg H.P."/>
            <person name="Cantor M.N."/>
            <person name="Hua S.X."/>
        </authorList>
    </citation>
    <scope>NUCLEOTIDE SEQUENCE [LARGE SCALE GENOMIC DNA]</scope>
    <source>
        <strain evidence="1 2">Ve08.2h10</strain>
    </source>
</reference>
<dbReference type="InParanoid" id="A0A0D0D9Q0"/>
<reference evidence="2" key="2">
    <citation type="submission" date="2015-01" db="EMBL/GenBank/DDBJ databases">
        <title>Evolutionary Origins and Diversification of the Mycorrhizal Mutualists.</title>
        <authorList>
            <consortium name="DOE Joint Genome Institute"/>
            <consortium name="Mycorrhizal Genomics Consortium"/>
            <person name="Kohler A."/>
            <person name="Kuo A."/>
            <person name="Nagy L.G."/>
            <person name="Floudas D."/>
            <person name="Copeland A."/>
            <person name="Barry K.W."/>
            <person name="Cichocki N."/>
            <person name="Veneault-Fourrey C."/>
            <person name="LaButti K."/>
            <person name="Lindquist E.A."/>
            <person name="Lipzen A."/>
            <person name="Lundell T."/>
            <person name="Morin E."/>
            <person name="Murat C."/>
            <person name="Riley R."/>
            <person name="Ohm R."/>
            <person name="Sun H."/>
            <person name="Tunlid A."/>
            <person name="Henrissat B."/>
            <person name="Grigoriev I.V."/>
            <person name="Hibbett D.S."/>
            <person name="Martin F."/>
        </authorList>
    </citation>
    <scope>NUCLEOTIDE SEQUENCE [LARGE SCALE GENOMIC DNA]</scope>
    <source>
        <strain evidence="2">Ve08.2h10</strain>
    </source>
</reference>
<dbReference type="Proteomes" id="UP000054538">
    <property type="component" value="Unassembled WGS sequence"/>
</dbReference>
<dbReference type="EMBL" id="KN827084">
    <property type="protein sequence ID" value="KIK77209.1"/>
    <property type="molecule type" value="Genomic_DNA"/>
</dbReference>
<name>A0A0D0D9Q0_9AGAM</name>
<dbReference type="AlphaFoldDB" id="A0A0D0D9Q0"/>
<accession>A0A0D0D9Q0</accession>
<dbReference type="OrthoDB" id="10044727at2759"/>
<organism evidence="1 2">
    <name type="scientific">Paxillus rubicundulus Ve08.2h10</name>
    <dbReference type="NCBI Taxonomy" id="930991"/>
    <lineage>
        <taxon>Eukaryota</taxon>
        <taxon>Fungi</taxon>
        <taxon>Dikarya</taxon>
        <taxon>Basidiomycota</taxon>
        <taxon>Agaricomycotina</taxon>
        <taxon>Agaricomycetes</taxon>
        <taxon>Agaricomycetidae</taxon>
        <taxon>Boletales</taxon>
        <taxon>Paxilineae</taxon>
        <taxon>Paxillaceae</taxon>
        <taxon>Paxillus</taxon>
    </lineage>
</organism>
<proteinExistence type="predicted"/>
<sequence>MIANGECLSVRRFATRSQQFIDAYQKGLTGQQAAWAMSKYHGHCVLPESIWLEFDKAHLSPTHSDG</sequence>
<keyword evidence="2" id="KW-1185">Reference proteome</keyword>
<evidence type="ECO:0000313" key="1">
    <source>
        <dbReference type="EMBL" id="KIK77209.1"/>
    </source>
</evidence>
<gene>
    <name evidence="1" type="ORF">PAXRUDRAFT_167514</name>
</gene>
<protein>
    <submittedName>
        <fullName evidence="1">Uncharacterized protein</fullName>
    </submittedName>
</protein>
<evidence type="ECO:0000313" key="2">
    <source>
        <dbReference type="Proteomes" id="UP000054538"/>
    </source>
</evidence>
<dbReference type="HOGENOM" id="CLU_191882_1_0_1"/>